<protein>
    <submittedName>
        <fullName evidence="2">Uncharacterized protein</fullName>
    </submittedName>
</protein>
<feature type="compositionally biased region" description="Basic and acidic residues" evidence="1">
    <location>
        <begin position="149"/>
        <end position="159"/>
    </location>
</feature>
<dbReference type="AlphaFoldDB" id="A0A9Q8WF46"/>
<feature type="compositionally biased region" description="Basic and acidic residues" evidence="1">
    <location>
        <begin position="294"/>
        <end position="303"/>
    </location>
</feature>
<proteinExistence type="predicted"/>
<name>A0A9Q8WF46_9PEZI</name>
<organism evidence="2 3">
    <name type="scientific">Colletotrichum lupini</name>
    <dbReference type="NCBI Taxonomy" id="145971"/>
    <lineage>
        <taxon>Eukaryota</taxon>
        <taxon>Fungi</taxon>
        <taxon>Dikarya</taxon>
        <taxon>Ascomycota</taxon>
        <taxon>Pezizomycotina</taxon>
        <taxon>Sordariomycetes</taxon>
        <taxon>Hypocreomycetidae</taxon>
        <taxon>Glomerellales</taxon>
        <taxon>Glomerellaceae</taxon>
        <taxon>Colletotrichum</taxon>
        <taxon>Colletotrichum acutatum species complex</taxon>
    </lineage>
</organism>
<sequence>MLTNELPMSTPANKPLNHTLPRFPNCLFPVVCGETTTDTRLRPIWLPQTHTPSELSPLFKLAIRKRAIEVFGHIHTPQIAMVWSMGFCFPRLLCCDPRLLVIARSTTAHFARRMSQEHKIYGISMRSILGHLGDLGEKSFLMEPQVDVEDGKSCRRSRDGQSTFSPPTPDPDLINLIPNAPCSFLRPKPGDQAIVDRPGRSATFLNPDVKSHGSPGGWMRKERAPRTPTETVHWESGNAVAAPTREPWKLAYRIQLKILINSFRDGTLSAREHLSCVSGNNLFLHQHNTGHSQCSDDARHPSHLDPPPRGFATRQRHYREDNSSNVPTRSGALESVRARGYKLQWKIDRDVWTRYHTRASSLGWLREACGTIQRTYLHNYSEISMVAQTADGRLPKIRSSLSLWHAGLSKSKSGWDKDIVPFQQSGQSSPYCSSTICQYLVPCEMPGLGKHWEEVLLMLCYMRKQPEEPDSSGRRDELVLWKPKCFQDSADTGQALVECVVSLSPAFKHPSGVTVRLTLLRLQSTLIASARTADFKFSAPFLIQTVLTLSRSAPISREIHENRAAVPKWSLWIPVSDSHDVFADRTAGPGFRDPLKFCRAVRIVAWSKTGLPGPSNWFLCWSDRSSQRAIGTFTAPIPTLWDPAEHPPVSPAPTRRTIDRLSEFTISWEIITNGLHRVFSAVPFRSAAANYHRLGFPLTMGQPAAGVPVSIAEAREGKGIGTLDRAYCAATLFLTNTPSGDDICPNHLKSNSGASANKKQNVLV</sequence>
<dbReference type="EMBL" id="CP019475">
    <property type="protein sequence ID" value="UQC80961.1"/>
    <property type="molecule type" value="Genomic_DNA"/>
</dbReference>
<dbReference type="RefSeq" id="XP_049142589.1">
    <property type="nucleotide sequence ID" value="XM_049285446.1"/>
</dbReference>
<accession>A0A9Q8WF46</accession>
<reference evidence="2" key="1">
    <citation type="journal article" date="2021" name="Mol. Plant Microbe Interact.">
        <title>Complete Genome Sequence of the Plant-Pathogenic Fungus Colletotrichum lupini.</title>
        <authorList>
            <person name="Baroncelli R."/>
            <person name="Pensec F."/>
            <person name="Da Lio D."/>
            <person name="Boufleur T."/>
            <person name="Vicente I."/>
            <person name="Sarrocco S."/>
            <person name="Picot A."/>
            <person name="Baraldi E."/>
            <person name="Sukno S."/>
            <person name="Thon M."/>
            <person name="Le Floch G."/>
        </authorList>
    </citation>
    <scope>NUCLEOTIDE SEQUENCE</scope>
    <source>
        <strain evidence="2">IMI 504893</strain>
    </source>
</reference>
<dbReference type="KEGG" id="clup:CLUP02_06447"/>
<feature type="region of interest" description="Disordered" evidence="1">
    <location>
        <begin position="289"/>
        <end position="313"/>
    </location>
</feature>
<keyword evidence="3" id="KW-1185">Reference proteome</keyword>
<feature type="region of interest" description="Disordered" evidence="1">
    <location>
        <begin position="147"/>
        <end position="171"/>
    </location>
</feature>
<evidence type="ECO:0000313" key="2">
    <source>
        <dbReference type="EMBL" id="UQC80961.1"/>
    </source>
</evidence>
<evidence type="ECO:0000313" key="3">
    <source>
        <dbReference type="Proteomes" id="UP000830671"/>
    </source>
</evidence>
<feature type="region of interest" description="Disordered" evidence="1">
    <location>
        <begin position="198"/>
        <end position="232"/>
    </location>
</feature>
<dbReference type="Proteomes" id="UP000830671">
    <property type="component" value="Chromosome 3"/>
</dbReference>
<dbReference type="GeneID" id="73340456"/>
<evidence type="ECO:0000256" key="1">
    <source>
        <dbReference type="SAM" id="MobiDB-lite"/>
    </source>
</evidence>
<gene>
    <name evidence="2" type="ORF">CLUP02_06447</name>
</gene>